<reference evidence="3 4" key="1">
    <citation type="submission" date="2018-02" db="EMBL/GenBank/DDBJ databases">
        <title>Fusarium culmorum secondary metabolites in fungal-bacterial-plant interactions.</title>
        <authorList>
            <person name="Schmidt R."/>
        </authorList>
    </citation>
    <scope>NUCLEOTIDE SEQUENCE [LARGE SCALE GENOMIC DNA]</scope>
    <source>
        <strain evidence="3 4">PV</strain>
    </source>
</reference>
<feature type="region of interest" description="Disordered" evidence="2">
    <location>
        <begin position="732"/>
        <end position="867"/>
    </location>
</feature>
<keyword evidence="1" id="KW-0175">Coiled coil</keyword>
<comment type="caution">
    <text evidence="3">The sequence shown here is derived from an EMBL/GenBank/DDBJ whole genome shotgun (WGS) entry which is preliminary data.</text>
</comment>
<feature type="region of interest" description="Disordered" evidence="2">
    <location>
        <begin position="1"/>
        <end position="57"/>
    </location>
</feature>
<name>A0A2T4H600_FUSCU</name>
<organism evidence="3 4">
    <name type="scientific">Fusarium culmorum</name>
    <dbReference type="NCBI Taxonomy" id="5516"/>
    <lineage>
        <taxon>Eukaryota</taxon>
        <taxon>Fungi</taxon>
        <taxon>Dikarya</taxon>
        <taxon>Ascomycota</taxon>
        <taxon>Pezizomycotina</taxon>
        <taxon>Sordariomycetes</taxon>
        <taxon>Hypocreomycetidae</taxon>
        <taxon>Hypocreales</taxon>
        <taxon>Nectriaceae</taxon>
        <taxon>Fusarium</taxon>
    </lineage>
</organism>
<feature type="coiled-coil region" evidence="1">
    <location>
        <begin position="623"/>
        <end position="682"/>
    </location>
</feature>
<evidence type="ECO:0000256" key="2">
    <source>
        <dbReference type="SAM" id="MobiDB-lite"/>
    </source>
</evidence>
<dbReference type="EMBL" id="PVEM01000001">
    <property type="protein sequence ID" value="PTD11240.1"/>
    <property type="molecule type" value="Genomic_DNA"/>
</dbReference>
<sequence length="867" mass="96639">MDDNHSESGENEGADPSYQDFVAEFLKEDSNNPNDSSDDNPSDDGSHGNRSDEDSSDGSYLAKYAFMDSDQRMWFWESTIWFLKRHKRILEWYFRDTSKEPLWANDGVSWAYDHALSVNQDFSKLPVWKGEGVDENATNISEPDFNFELEFYNPGIDTGAYPTDFEVPPEDSVAERLCKAIGNGMDILLIRSDKNKTKIQRPLQVSRGGYAEYCARIKLRMSKQVDPDGYYVFRYNDEVHEQELALARGASVVLLTGDSDKEELMKHEIPADRIAWFPSQDIAQAFYLMNRELLAGNIKGKLREFRTDMDDLNKVIQSYWDRCYIINSKSMHSSRAWQPPTKDTEWSLRVPKPQRAAYVYPAKSNGGTKADKAAPATTELATTKKQTEAAARKKAEAAKKKAARAEKAETLIDPDNIEPNDFGIAEDIEAWIDDRLDIWKDSGKPKADDWDAVRTEGTSTNKNWGQNMAIESAFRLFKEAGAPIDVENRSILQETEVTKLLREVIREIRQHYYTAKDSTSFGDTTLVRGVRNAAKKARSLRWEGRSPEKVAKHLPCHAKVLASMCAAFNGNINAITAAALAACNACYLMCVPGDSFQIMSGPSMTSAPCLTSAPSMHSADPTVTQLKAEVSQVQNQLKTQQEESMEMQTNLSELTKEIKRLRKETESNKDRMGKEAQTIKDNFSNLDNRLAKDAQTIKNKFSNLDKRLGKMDASVVSVQGSAEDATKAVARLIQKQQQQQKRQGSTQGTQSSPPSAQSSPKAPEQMGDRPAPSGTPPNISGSGPFSTPTGRRTGRVWPPQIRRPHNQSASASPSGLQRSPPVWAPQKSSDKNAKRSGSGDESPQGSARKKPRMSLGDQSFGKVMGHH</sequence>
<protein>
    <submittedName>
        <fullName evidence="3">Uncharacterized protein</fullName>
    </submittedName>
</protein>
<feature type="region of interest" description="Disordered" evidence="2">
    <location>
        <begin position="362"/>
        <end position="386"/>
    </location>
</feature>
<feature type="compositionally biased region" description="Low complexity" evidence="2">
    <location>
        <begin position="734"/>
        <end position="763"/>
    </location>
</feature>
<evidence type="ECO:0000313" key="3">
    <source>
        <dbReference type="EMBL" id="PTD11240.1"/>
    </source>
</evidence>
<dbReference type="AlphaFoldDB" id="A0A2T4H600"/>
<accession>A0A2T4H600</accession>
<gene>
    <name evidence="3" type="ORF">FCULG_00003771</name>
</gene>
<feature type="compositionally biased region" description="Polar residues" evidence="2">
    <location>
        <begin position="806"/>
        <end position="817"/>
    </location>
</feature>
<dbReference type="Proteomes" id="UP000241587">
    <property type="component" value="Unassembled WGS sequence"/>
</dbReference>
<feature type="compositionally biased region" description="Basic and acidic residues" evidence="2">
    <location>
        <begin position="44"/>
        <end position="53"/>
    </location>
</feature>
<keyword evidence="4" id="KW-1185">Reference proteome</keyword>
<feature type="compositionally biased region" description="Polar residues" evidence="2">
    <location>
        <begin position="776"/>
        <end position="790"/>
    </location>
</feature>
<evidence type="ECO:0000256" key="1">
    <source>
        <dbReference type="SAM" id="Coils"/>
    </source>
</evidence>
<evidence type="ECO:0000313" key="4">
    <source>
        <dbReference type="Proteomes" id="UP000241587"/>
    </source>
</evidence>
<proteinExistence type="predicted"/>